<evidence type="ECO:0000256" key="1">
    <source>
        <dbReference type="ARBA" id="ARBA00022714"/>
    </source>
</evidence>
<evidence type="ECO:0000256" key="2">
    <source>
        <dbReference type="ARBA" id="ARBA00022723"/>
    </source>
</evidence>
<dbReference type="RefSeq" id="WP_016328794.1">
    <property type="nucleotide sequence ID" value="NC_019386.1"/>
</dbReference>
<dbReference type="STRING" id="751945.Theos_0535"/>
<dbReference type="OrthoDB" id="9795032at2"/>
<proteinExistence type="predicted"/>
<dbReference type="SMART" id="SM00704">
    <property type="entry name" value="ZnF_CDGSH"/>
    <property type="match status" value="1"/>
</dbReference>
<reference evidence="6 7" key="1">
    <citation type="journal article" date="2013" name="Genome Announc.">
        <title>Whole Genome Sequencing of Thermus oshimai JL-2 and Thermus thermophilus JL-18, Incomplete Denitrifiers from the United States Great Basin.</title>
        <authorList>
            <person name="Murugapiran S.K."/>
            <person name="Huntemann M."/>
            <person name="Wei C.L."/>
            <person name="Han J."/>
            <person name="Detter J.C."/>
            <person name="Han C.S."/>
            <person name="Erkkila T.H."/>
            <person name="Teshima H."/>
            <person name="Chen A."/>
            <person name="Kyrpides N."/>
            <person name="Mavrommatis K."/>
            <person name="Markowitz V."/>
            <person name="Szeto E."/>
            <person name="Ivanova N."/>
            <person name="Pagani I."/>
            <person name="Lam J."/>
            <person name="McDonald A.I."/>
            <person name="Dodsworth J.A."/>
            <person name="Pati A."/>
            <person name="Goodwin L."/>
            <person name="Peters L."/>
            <person name="Pitluck S."/>
            <person name="Woyke T."/>
            <person name="Hedlund B.P."/>
        </authorList>
    </citation>
    <scope>NUCLEOTIDE SEQUENCE</scope>
    <source>
        <strain evidence="6 7">JL-2</strain>
    </source>
</reference>
<keyword evidence="7" id="KW-1185">Reference proteome</keyword>
<evidence type="ECO:0000256" key="3">
    <source>
        <dbReference type="ARBA" id="ARBA00023004"/>
    </source>
</evidence>
<evidence type="ECO:0000256" key="4">
    <source>
        <dbReference type="ARBA" id="ARBA00023014"/>
    </source>
</evidence>
<gene>
    <name evidence="6" type="ORF">Theos_0535</name>
</gene>
<evidence type="ECO:0000313" key="7">
    <source>
        <dbReference type="Proteomes" id="UP000000211"/>
    </source>
</evidence>
<dbReference type="Pfam" id="PF09360">
    <property type="entry name" value="zf-CDGSH"/>
    <property type="match status" value="1"/>
</dbReference>
<dbReference type="KEGG" id="tos:Theos_0535"/>
<dbReference type="InterPro" id="IPR042216">
    <property type="entry name" value="MitoNEET_CISD"/>
</dbReference>
<dbReference type="HOGENOM" id="CLU_173940_2_2_0"/>
<feature type="domain" description="Iron-binding zinc finger CDGSH type" evidence="5">
    <location>
        <begin position="26"/>
        <end position="59"/>
    </location>
</feature>
<dbReference type="GO" id="GO:0051537">
    <property type="term" value="F:2 iron, 2 sulfur cluster binding"/>
    <property type="evidence" value="ECO:0007669"/>
    <property type="project" value="UniProtKB-KW"/>
</dbReference>
<keyword evidence="4" id="KW-0411">Iron-sulfur</keyword>
<sequence length="80" mass="8992">MKLRFRQDGPYVLDLPEGSTFRYNGEERRLERAKLALCRCGGSQDKPFCDGSHKRLGFRAEEGALLIDELPDIVPGGLEP</sequence>
<keyword evidence="3" id="KW-0408">Iron</keyword>
<dbReference type="GO" id="GO:0046872">
    <property type="term" value="F:metal ion binding"/>
    <property type="evidence" value="ECO:0007669"/>
    <property type="project" value="UniProtKB-KW"/>
</dbReference>
<organism evidence="6 7">
    <name type="scientific">Thermus oshimai JL-2</name>
    <dbReference type="NCBI Taxonomy" id="751945"/>
    <lineage>
        <taxon>Bacteria</taxon>
        <taxon>Thermotogati</taxon>
        <taxon>Deinococcota</taxon>
        <taxon>Deinococci</taxon>
        <taxon>Thermales</taxon>
        <taxon>Thermaceae</taxon>
        <taxon>Thermus</taxon>
    </lineage>
</organism>
<dbReference type="InterPro" id="IPR018967">
    <property type="entry name" value="FeS-contain_CDGSH-typ"/>
</dbReference>
<dbReference type="PATRIC" id="fig|751945.3.peg.521"/>
<keyword evidence="2" id="KW-0479">Metal-binding</keyword>
<accession>K7R3V8</accession>
<name>K7R3V8_THEOS</name>
<protein>
    <recommendedName>
        <fullName evidence="5">Iron-binding zinc finger CDGSH type domain-containing protein</fullName>
    </recommendedName>
</protein>
<dbReference type="EMBL" id="CP003249">
    <property type="protein sequence ID" value="AFV75599.1"/>
    <property type="molecule type" value="Genomic_DNA"/>
</dbReference>
<evidence type="ECO:0000313" key="6">
    <source>
        <dbReference type="EMBL" id="AFV75599.1"/>
    </source>
</evidence>
<dbReference type="Proteomes" id="UP000000211">
    <property type="component" value="Chromosome"/>
</dbReference>
<dbReference type="eggNOG" id="COG3369">
    <property type="taxonomic scope" value="Bacteria"/>
</dbReference>
<dbReference type="GO" id="GO:0005737">
    <property type="term" value="C:cytoplasm"/>
    <property type="evidence" value="ECO:0007669"/>
    <property type="project" value="UniProtKB-ARBA"/>
</dbReference>
<keyword evidence="1" id="KW-0001">2Fe-2S</keyword>
<evidence type="ECO:0000259" key="5">
    <source>
        <dbReference type="SMART" id="SM00704"/>
    </source>
</evidence>
<dbReference type="AlphaFoldDB" id="K7R3V8"/>
<dbReference type="Gene3D" id="3.40.5.90">
    <property type="entry name" value="CDGSH iron-sulfur domain, mitoNEET-type"/>
    <property type="match status" value="1"/>
</dbReference>